<dbReference type="InterPro" id="IPR032675">
    <property type="entry name" value="LRR_dom_sf"/>
</dbReference>
<dbReference type="Proteomes" id="UP000026962">
    <property type="component" value="Chromosome 2"/>
</dbReference>
<dbReference type="AlphaFoldDB" id="A0A0E0K6D0"/>
<sequence length="884" mass="97119">MVSPRFLSCFPLPCSAKGAAFSSSLATGHSEPLLEDIVNRITRTSDRNSLSLVSKHLYTVKAAQRVAIRVGCGLHPATEALASLCFRFPNLQKVEIDYSGWTSSHGRQLDNQGLTLSSLRLNSAPAISSSGLLSVAVGCMSLSAFHLVDCMGVCSVEWLEYLGRDGSLEELVVKDCKGISQYDLLKWPSDIGFTQKGISTLIQSCPVRVFVVNGAYIFKDEGMKDLASVQFLEKLELLHCKRITDAGLSFIARAPRLINLTIRRCKNVTDDGMSELVRSQKLESLTIVGCRGISREGVLGAAKSVLYSAEIDNLDSLKGMKLSGLRQLYYPMDNLSEPLLAEIIKRIAKTSDRNSLSLVSKQLYTIDTEQRDAIHVGRGLHPATEALASLCSRFPNLWKVVIDYSGWISIHGKQLDNQGLLVLSSHCSSLTDLTLSFCSYIDDSGLGYLAYCKKLRSLRLNFAPAISSRGLLSVAVGCKSLCTFHLVDCMKIGSVEWLEYLGRAGSLEELVVKDCKGISQYDLLKFGPGFMKLQRFEYEINGNYWSSAARDPAYVAHYPYRYDICCDNMKELRLAHIVTEPEIGLRFLLGKCRALEKLWLEYVIGLTDNDAIALFQNCGSLTSVSLRLIPLFCDAIYFRTALTDDSLKALALYCPMLQILELTFTFCSEDYPSEIGFSQEGIVNLVQSCPIRVLMLNGANNFDDEGMKGLSSSRSLETLELVDCVFIGDVGMRSIARTPSLRNLTLRKCVCVTDNGVSELVHAQNLESLTIIGCHRISLKAVQGAARSVYYSAESEKHDSLKGMKMTSTEGLRVTNNKHGEVVRGRGCDEVRTVVVWDQRAQERSPISGGGVEDEGDGAHALGLAGGGEQSWLPQACPAPTTRP</sequence>
<dbReference type="eggNOG" id="KOG1947">
    <property type="taxonomic scope" value="Eukaryota"/>
</dbReference>
<dbReference type="FunFam" id="3.80.10.10:FF:000690">
    <property type="entry name" value="F-box/LRR-repeat protein 14"/>
    <property type="match status" value="1"/>
</dbReference>
<evidence type="ECO:0000313" key="4">
    <source>
        <dbReference type="Proteomes" id="UP000026962"/>
    </source>
</evidence>
<dbReference type="OMA" id="FGPGFMK"/>
<evidence type="ECO:0000256" key="1">
    <source>
        <dbReference type="SAM" id="MobiDB-lite"/>
    </source>
</evidence>
<dbReference type="InterPro" id="IPR001611">
    <property type="entry name" value="Leu-rich_rpt"/>
</dbReference>
<dbReference type="InterPro" id="IPR006553">
    <property type="entry name" value="Leu-rich_rpt_Cys-con_subtyp"/>
</dbReference>
<dbReference type="InterPro" id="IPR057207">
    <property type="entry name" value="FBXL15_LRR"/>
</dbReference>
<feature type="region of interest" description="Disordered" evidence="1">
    <location>
        <begin position="842"/>
        <end position="884"/>
    </location>
</feature>
<dbReference type="HOGENOM" id="CLU_342085_0_0_1"/>
<dbReference type="PANTHER" id="PTHR13318">
    <property type="entry name" value="PARTNER OF PAIRED, ISOFORM B-RELATED"/>
    <property type="match status" value="1"/>
</dbReference>
<dbReference type="Pfam" id="PF25372">
    <property type="entry name" value="DUF7885"/>
    <property type="match status" value="2"/>
</dbReference>
<organism evidence="3">
    <name type="scientific">Oryza punctata</name>
    <name type="common">Red rice</name>
    <dbReference type="NCBI Taxonomy" id="4537"/>
    <lineage>
        <taxon>Eukaryota</taxon>
        <taxon>Viridiplantae</taxon>
        <taxon>Streptophyta</taxon>
        <taxon>Embryophyta</taxon>
        <taxon>Tracheophyta</taxon>
        <taxon>Spermatophyta</taxon>
        <taxon>Magnoliopsida</taxon>
        <taxon>Liliopsida</taxon>
        <taxon>Poales</taxon>
        <taxon>Poaceae</taxon>
        <taxon>BOP clade</taxon>
        <taxon>Oryzoideae</taxon>
        <taxon>Oryzeae</taxon>
        <taxon>Oryzinae</taxon>
        <taxon>Oryza</taxon>
    </lineage>
</organism>
<name>A0A0E0K6D0_ORYPU</name>
<reference evidence="3" key="2">
    <citation type="submission" date="2018-05" db="EMBL/GenBank/DDBJ databases">
        <title>OpunRS2 (Oryza punctata Reference Sequence Version 2).</title>
        <authorList>
            <person name="Zhang J."/>
            <person name="Kudrna D."/>
            <person name="Lee S."/>
            <person name="Talag J."/>
            <person name="Welchert J."/>
            <person name="Wing R.A."/>
        </authorList>
    </citation>
    <scope>NUCLEOTIDE SEQUENCE [LARGE SCALE GENOMIC DNA]</scope>
</reference>
<dbReference type="Pfam" id="PF13516">
    <property type="entry name" value="LRR_6"/>
    <property type="match status" value="1"/>
</dbReference>
<feature type="domain" description="F-box/LRR-repeat protein 15-like leucin rich repeat" evidence="2">
    <location>
        <begin position="208"/>
        <end position="298"/>
    </location>
</feature>
<dbReference type="PANTHER" id="PTHR13318:SF182">
    <property type="entry name" value="F-BOX_LRR-REPEAT PROTEIN 14"/>
    <property type="match status" value="1"/>
</dbReference>
<keyword evidence="4" id="KW-1185">Reference proteome</keyword>
<dbReference type="SUPFAM" id="SSF52047">
    <property type="entry name" value="RNI-like"/>
    <property type="match status" value="3"/>
</dbReference>
<dbReference type="FunFam" id="1.20.1280.50:FF:000023">
    <property type="entry name" value="F-box/LRR-repeat protein 4"/>
    <property type="match status" value="1"/>
</dbReference>
<evidence type="ECO:0000313" key="3">
    <source>
        <dbReference type="EnsemblPlants" id="OPUNC02G33260.1"/>
    </source>
</evidence>
<evidence type="ECO:0000259" key="2">
    <source>
        <dbReference type="Pfam" id="PF25372"/>
    </source>
</evidence>
<dbReference type="SMART" id="SM00367">
    <property type="entry name" value="LRR_CC"/>
    <property type="match status" value="11"/>
</dbReference>
<dbReference type="Gramene" id="OPUNC02G33260.1">
    <property type="protein sequence ID" value="OPUNC02G33260.1"/>
    <property type="gene ID" value="OPUNC02G33260"/>
</dbReference>
<protein>
    <recommendedName>
        <fullName evidence="2">F-box/LRR-repeat protein 15-like leucin rich repeat domain-containing protein</fullName>
    </recommendedName>
</protein>
<dbReference type="STRING" id="4537.A0A0E0K6D0"/>
<proteinExistence type="predicted"/>
<dbReference type="Gene3D" id="3.80.10.10">
    <property type="entry name" value="Ribonuclease Inhibitor"/>
    <property type="match status" value="3"/>
</dbReference>
<dbReference type="Gene3D" id="1.20.1280.50">
    <property type="match status" value="1"/>
</dbReference>
<dbReference type="GO" id="GO:0019005">
    <property type="term" value="C:SCF ubiquitin ligase complex"/>
    <property type="evidence" value="ECO:0007669"/>
    <property type="project" value="TreeGrafter"/>
</dbReference>
<feature type="domain" description="F-box/LRR-repeat protein 15-like leucin rich repeat" evidence="2">
    <location>
        <begin position="696"/>
        <end position="780"/>
    </location>
</feature>
<reference evidence="3" key="1">
    <citation type="submission" date="2015-04" db="UniProtKB">
        <authorList>
            <consortium name="EnsemblPlants"/>
        </authorList>
    </citation>
    <scope>IDENTIFICATION</scope>
</reference>
<dbReference type="EnsemblPlants" id="OPUNC02G33260.1">
    <property type="protein sequence ID" value="OPUNC02G33260.1"/>
    <property type="gene ID" value="OPUNC02G33260"/>
</dbReference>
<dbReference type="GO" id="GO:0031146">
    <property type="term" value="P:SCF-dependent proteasomal ubiquitin-dependent protein catabolic process"/>
    <property type="evidence" value="ECO:0007669"/>
    <property type="project" value="TreeGrafter"/>
</dbReference>
<accession>A0A0E0K6D0</accession>